<feature type="transmembrane region" description="Helical" evidence="2">
    <location>
        <begin position="179"/>
        <end position="207"/>
    </location>
</feature>
<dbReference type="PANTHER" id="PTHR30531:SF12">
    <property type="entry name" value="FLAGELLAR BIOSYNTHETIC PROTEIN FLHB"/>
    <property type="match status" value="1"/>
</dbReference>
<organism evidence="3 4">
    <name type="scientific">Roseiconus lacunae</name>
    <dbReference type="NCBI Taxonomy" id="2605694"/>
    <lineage>
        <taxon>Bacteria</taxon>
        <taxon>Pseudomonadati</taxon>
        <taxon>Planctomycetota</taxon>
        <taxon>Planctomycetia</taxon>
        <taxon>Pirellulales</taxon>
        <taxon>Pirellulaceae</taxon>
        <taxon>Roseiconus</taxon>
    </lineage>
</organism>
<evidence type="ECO:0000256" key="2">
    <source>
        <dbReference type="SAM" id="Phobius"/>
    </source>
</evidence>
<feature type="transmembrane region" description="Helical" evidence="2">
    <location>
        <begin position="137"/>
        <end position="159"/>
    </location>
</feature>
<name>A0ABT7PIQ3_9BACT</name>
<reference evidence="3 4" key="1">
    <citation type="submission" date="2023-06" db="EMBL/GenBank/DDBJ databases">
        <title>Roseiconus lacunae JC819 isolated from Gulf of Mannar region, Tamil Nadu.</title>
        <authorList>
            <person name="Pk S."/>
            <person name="Ch S."/>
            <person name="Ch V.R."/>
        </authorList>
    </citation>
    <scope>NUCLEOTIDE SEQUENCE [LARGE SCALE GENOMIC DNA]</scope>
    <source>
        <strain evidence="3 4">JC819</strain>
    </source>
</reference>
<evidence type="ECO:0000313" key="4">
    <source>
        <dbReference type="Proteomes" id="UP001239462"/>
    </source>
</evidence>
<keyword evidence="2" id="KW-0472">Membrane</keyword>
<feature type="compositionally biased region" description="Basic and acidic residues" evidence="1">
    <location>
        <begin position="1"/>
        <end position="21"/>
    </location>
</feature>
<dbReference type="PRINTS" id="PR00950">
    <property type="entry name" value="TYPE3IMSPROT"/>
</dbReference>
<comment type="caution">
    <text evidence="3">The sequence shown here is derived from an EMBL/GenBank/DDBJ whole genome shotgun (WGS) entry which is preliminary data.</text>
</comment>
<gene>
    <name evidence="3" type="ORF">QTN89_13120</name>
</gene>
<dbReference type="RefSeq" id="WP_160149581.1">
    <property type="nucleotide sequence ID" value="NZ_CP141221.1"/>
</dbReference>
<keyword evidence="2" id="KW-0812">Transmembrane</keyword>
<feature type="transmembrane region" description="Helical" evidence="2">
    <location>
        <begin position="77"/>
        <end position="105"/>
    </location>
</feature>
<evidence type="ECO:0000313" key="3">
    <source>
        <dbReference type="EMBL" id="MDM4016378.1"/>
    </source>
</evidence>
<dbReference type="InterPro" id="IPR006135">
    <property type="entry name" value="T3SS_substrate_exporter"/>
</dbReference>
<accession>A0ABT7PIQ3</accession>
<sequence>MSEKIHPPTPKKRQEAKEQGRGPRSQELVSAATLLAAIGMLSWSGPRIVRFLMLTIEESVGQSTGLSIDSGEVITRIIRLIFAAGLVLLPLMIGLMLIGLASGLMQSGGRVAFRRLVPSWNRLSPLRRGKAILGPQALLRFSVSVMKLIAIVCVATLYVRSSLPLIACLGALTPAAAGAQVFTLLIDCAVWVGATVLFFACVDYAIAWWQHEQDLMMTDLELREEIRNAQRSAPRGGEMATNARTGAVQGVT</sequence>
<keyword evidence="4" id="KW-1185">Reference proteome</keyword>
<dbReference type="EMBL" id="JASZZN010000008">
    <property type="protein sequence ID" value="MDM4016378.1"/>
    <property type="molecule type" value="Genomic_DNA"/>
</dbReference>
<protein>
    <submittedName>
        <fullName evidence="3">EscU/YscU/HrcU family type III secretion system export apparatus switch protein</fullName>
    </submittedName>
</protein>
<evidence type="ECO:0000256" key="1">
    <source>
        <dbReference type="SAM" id="MobiDB-lite"/>
    </source>
</evidence>
<feature type="region of interest" description="Disordered" evidence="1">
    <location>
        <begin position="1"/>
        <end position="25"/>
    </location>
</feature>
<dbReference type="Proteomes" id="UP001239462">
    <property type="component" value="Unassembled WGS sequence"/>
</dbReference>
<proteinExistence type="predicted"/>
<dbReference type="PANTHER" id="PTHR30531">
    <property type="entry name" value="FLAGELLAR BIOSYNTHETIC PROTEIN FLHB"/>
    <property type="match status" value="1"/>
</dbReference>
<dbReference type="Pfam" id="PF01312">
    <property type="entry name" value="Bac_export_2"/>
    <property type="match status" value="1"/>
</dbReference>
<keyword evidence="2" id="KW-1133">Transmembrane helix</keyword>